<feature type="region of interest" description="Disordered" evidence="2">
    <location>
        <begin position="65"/>
        <end position="137"/>
    </location>
</feature>
<dbReference type="FunCoup" id="A0A1U8AF85">
    <property type="interactions" value="370"/>
</dbReference>
<dbReference type="KEGG" id="nnu:104603379"/>
<protein>
    <submittedName>
        <fullName evidence="4">Uncharacterized protein LOC104603379</fullName>
    </submittedName>
</protein>
<gene>
    <name evidence="4" type="primary">LOC104603379</name>
</gene>
<dbReference type="eggNOG" id="ENOG502RZ47">
    <property type="taxonomic scope" value="Eukaryota"/>
</dbReference>
<reference evidence="4" key="1">
    <citation type="submission" date="2025-08" db="UniProtKB">
        <authorList>
            <consortium name="RefSeq"/>
        </authorList>
    </citation>
    <scope>IDENTIFICATION</scope>
</reference>
<feature type="compositionally biased region" description="Polar residues" evidence="2">
    <location>
        <begin position="71"/>
        <end position="86"/>
    </location>
</feature>
<dbReference type="OMA" id="EWMRAAM"/>
<dbReference type="PANTHER" id="PTHR35099:SF2">
    <property type="entry name" value="OS02G0182700 PROTEIN"/>
    <property type="match status" value="1"/>
</dbReference>
<sequence length="276" mass="30372">MIEDEWVKAAFSDDYLVAELLMRLNKAEEHASPTVKRLAAVPPLGWGVRQPRSKQVVRCNIVQAKKEGESSTRASPTTPLSWSGGKSFSGGAADDGCEESSKPAKRPSGGRSKVTPTNENTTATTTITTTRRSRRKKTFAELKEEESLLLKERTHLKRELAALRITLEEQRTRNENLKRRKLDLQNQSANKAVTPKEPLCDGPQHIESVSVVDTPTGEPTTAPPNELDAAVCSSPPSESHEVRNKDVCSRESLFVLPDLNLPLEDDSGPEDLYGMS</sequence>
<dbReference type="PANTHER" id="PTHR35099">
    <property type="entry name" value="OS02G0182700 PROTEIN"/>
    <property type="match status" value="1"/>
</dbReference>
<dbReference type="Proteomes" id="UP000189703">
    <property type="component" value="Unplaced"/>
</dbReference>
<accession>A0A1U8AF85</accession>
<dbReference type="GeneID" id="104603379"/>
<proteinExistence type="predicted"/>
<name>A0A1U8AF85_NELNU</name>
<evidence type="ECO:0000313" key="4">
    <source>
        <dbReference type="RefSeq" id="XP_010265701.1"/>
    </source>
</evidence>
<evidence type="ECO:0000256" key="2">
    <source>
        <dbReference type="SAM" id="MobiDB-lite"/>
    </source>
</evidence>
<feature type="coiled-coil region" evidence="1">
    <location>
        <begin position="139"/>
        <end position="187"/>
    </location>
</feature>
<keyword evidence="3" id="KW-1185">Reference proteome</keyword>
<dbReference type="AlphaFoldDB" id="A0A1U8AF85"/>
<dbReference type="OrthoDB" id="1724644at2759"/>
<evidence type="ECO:0000313" key="3">
    <source>
        <dbReference type="Proteomes" id="UP000189703"/>
    </source>
</evidence>
<dbReference type="RefSeq" id="XP_010265701.1">
    <property type="nucleotide sequence ID" value="XM_010267399.2"/>
</dbReference>
<dbReference type="InParanoid" id="A0A1U8AF85"/>
<feature type="compositionally biased region" description="Low complexity" evidence="2">
    <location>
        <begin position="115"/>
        <end position="130"/>
    </location>
</feature>
<keyword evidence="1" id="KW-0175">Coiled coil</keyword>
<evidence type="ECO:0000256" key="1">
    <source>
        <dbReference type="SAM" id="Coils"/>
    </source>
</evidence>
<feature type="region of interest" description="Disordered" evidence="2">
    <location>
        <begin position="213"/>
        <end position="245"/>
    </location>
</feature>
<organism evidence="3 4">
    <name type="scientific">Nelumbo nucifera</name>
    <name type="common">Sacred lotus</name>
    <dbReference type="NCBI Taxonomy" id="4432"/>
    <lineage>
        <taxon>Eukaryota</taxon>
        <taxon>Viridiplantae</taxon>
        <taxon>Streptophyta</taxon>
        <taxon>Embryophyta</taxon>
        <taxon>Tracheophyta</taxon>
        <taxon>Spermatophyta</taxon>
        <taxon>Magnoliopsida</taxon>
        <taxon>Proteales</taxon>
        <taxon>Nelumbonaceae</taxon>
        <taxon>Nelumbo</taxon>
    </lineage>
</organism>